<protein>
    <submittedName>
        <fullName evidence="2">Uncharacterized protein</fullName>
    </submittedName>
</protein>
<sequence>MEGKKQVGSSSSFTTELFGLKESSPSSGIFSSIFASSQNPKVVGRESLHSGIAGKNQNFVNETGNTKSGASDDALSKESESQRQQNSDTGSIYYEQRVQQPCHLSSSIYYGGQDIYSHPQGTESSTFKKDGGEDDSGSASRGNWWQGAVLSEPYAHQVLWERCSENNTERMLDDVTEFTFI</sequence>
<keyword evidence="3" id="KW-1185">Reference proteome</keyword>
<dbReference type="AlphaFoldDB" id="A0AA88ABA3"/>
<gene>
    <name evidence="2" type="ORF">TIFTF001_016941</name>
</gene>
<name>A0AA88ABA3_FICCA</name>
<reference evidence="2" key="1">
    <citation type="submission" date="2023-07" db="EMBL/GenBank/DDBJ databases">
        <title>draft genome sequence of fig (Ficus carica).</title>
        <authorList>
            <person name="Takahashi T."/>
            <person name="Nishimura K."/>
        </authorList>
    </citation>
    <scope>NUCLEOTIDE SEQUENCE</scope>
</reference>
<evidence type="ECO:0000313" key="2">
    <source>
        <dbReference type="EMBL" id="GMN47767.1"/>
    </source>
</evidence>
<comment type="caution">
    <text evidence="2">The sequence shown here is derived from an EMBL/GenBank/DDBJ whole genome shotgun (WGS) entry which is preliminary data.</text>
</comment>
<dbReference type="PANTHER" id="PTHR33738">
    <property type="entry name" value="EMB|CAB82975.1"/>
    <property type="match status" value="1"/>
</dbReference>
<proteinExistence type="predicted"/>
<feature type="region of interest" description="Disordered" evidence="1">
    <location>
        <begin position="38"/>
        <end position="95"/>
    </location>
</feature>
<organism evidence="2 3">
    <name type="scientific">Ficus carica</name>
    <name type="common">Common fig</name>
    <dbReference type="NCBI Taxonomy" id="3494"/>
    <lineage>
        <taxon>Eukaryota</taxon>
        <taxon>Viridiplantae</taxon>
        <taxon>Streptophyta</taxon>
        <taxon>Embryophyta</taxon>
        <taxon>Tracheophyta</taxon>
        <taxon>Spermatophyta</taxon>
        <taxon>Magnoliopsida</taxon>
        <taxon>eudicotyledons</taxon>
        <taxon>Gunneridae</taxon>
        <taxon>Pentapetalae</taxon>
        <taxon>rosids</taxon>
        <taxon>fabids</taxon>
        <taxon>Rosales</taxon>
        <taxon>Moraceae</taxon>
        <taxon>Ficeae</taxon>
        <taxon>Ficus</taxon>
    </lineage>
</organism>
<dbReference type="Proteomes" id="UP001187192">
    <property type="component" value="Unassembled WGS sequence"/>
</dbReference>
<evidence type="ECO:0000256" key="1">
    <source>
        <dbReference type="SAM" id="MobiDB-lite"/>
    </source>
</evidence>
<dbReference type="Gramene" id="FCD_00037519-RA">
    <property type="protein sequence ID" value="FCD_00037519-RA:cds"/>
    <property type="gene ID" value="FCD_00037519"/>
</dbReference>
<evidence type="ECO:0000313" key="3">
    <source>
        <dbReference type="Proteomes" id="UP001187192"/>
    </source>
</evidence>
<feature type="compositionally biased region" description="Polar residues" evidence="1">
    <location>
        <begin position="55"/>
        <end position="69"/>
    </location>
</feature>
<dbReference type="EMBL" id="BTGU01000026">
    <property type="protein sequence ID" value="GMN47767.1"/>
    <property type="molecule type" value="Genomic_DNA"/>
</dbReference>
<feature type="region of interest" description="Disordered" evidence="1">
    <location>
        <begin position="115"/>
        <end position="144"/>
    </location>
</feature>
<dbReference type="PANTHER" id="PTHR33738:SF1">
    <property type="entry name" value="PLANT_T7H20-70 PROTEIN"/>
    <property type="match status" value="1"/>
</dbReference>
<accession>A0AA88ABA3</accession>